<evidence type="ECO:0000313" key="2">
    <source>
        <dbReference type="EMBL" id="KAK6956354.1"/>
    </source>
</evidence>
<feature type="region of interest" description="Disordered" evidence="1">
    <location>
        <begin position="38"/>
        <end position="103"/>
    </location>
</feature>
<organism evidence="2 3">
    <name type="scientific">Daldinia eschscholtzii</name>
    <dbReference type="NCBI Taxonomy" id="292717"/>
    <lineage>
        <taxon>Eukaryota</taxon>
        <taxon>Fungi</taxon>
        <taxon>Dikarya</taxon>
        <taxon>Ascomycota</taxon>
        <taxon>Pezizomycotina</taxon>
        <taxon>Sordariomycetes</taxon>
        <taxon>Xylariomycetidae</taxon>
        <taxon>Xylariales</taxon>
        <taxon>Hypoxylaceae</taxon>
        <taxon>Daldinia</taxon>
    </lineage>
</organism>
<dbReference type="AlphaFoldDB" id="A0AAX6MV32"/>
<evidence type="ECO:0000313" key="3">
    <source>
        <dbReference type="Proteomes" id="UP001369815"/>
    </source>
</evidence>
<proteinExistence type="predicted"/>
<dbReference type="Proteomes" id="UP001369815">
    <property type="component" value="Unassembled WGS sequence"/>
</dbReference>
<comment type="caution">
    <text evidence="2">The sequence shown here is derived from an EMBL/GenBank/DDBJ whole genome shotgun (WGS) entry which is preliminary data.</text>
</comment>
<protein>
    <submittedName>
        <fullName evidence="2">Uncharacterized protein</fullName>
    </submittedName>
</protein>
<sequence length="270" mass="30119">MATETAIHNGPSRLELLSAEDFETASIRSAAPSYISEAPSYHSTIPTNESVPEYTPPEPRGSPLASPPRYSSMLNPFSTPTPMTSTFAPGAGLPRIPSPRRRNEVPHLGQFQVPSWSSMSSNPTARHYQRVAHRRVSAANSSHGWGGVESALRSVVQRMNAAAAADDADPYKVRPLEDPYLVGEEAAAQARSERLARLNGDDVLVREDRHWDWFLGMFYHPLSHDIFSYKIADICELPGQTRGAEERERSWSNFRTNFESRGRLARRFGR</sequence>
<feature type="compositionally biased region" description="Polar residues" evidence="1">
    <location>
        <begin position="41"/>
        <end position="50"/>
    </location>
</feature>
<dbReference type="EMBL" id="JBANMG010000002">
    <property type="protein sequence ID" value="KAK6956354.1"/>
    <property type="molecule type" value="Genomic_DNA"/>
</dbReference>
<accession>A0AAX6MV32</accession>
<keyword evidence="3" id="KW-1185">Reference proteome</keyword>
<evidence type="ECO:0000256" key="1">
    <source>
        <dbReference type="SAM" id="MobiDB-lite"/>
    </source>
</evidence>
<feature type="compositionally biased region" description="Low complexity" evidence="1">
    <location>
        <begin position="76"/>
        <end position="89"/>
    </location>
</feature>
<reference evidence="2 3" key="1">
    <citation type="journal article" date="2024" name="Front Chem Biol">
        <title>Unveiling the potential of Daldinia eschscholtzii MFLUCC 19-0629 through bioactivity and bioinformatics studies for enhanced sustainable agriculture production.</title>
        <authorList>
            <person name="Brooks S."/>
            <person name="Weaver J.A."/>
            <person name="Klomchit A."/>
            <person name="Alharthi S.A."/>
            <person name="Onlamun T."/>
            <person name="Nurani R."/>
            <person name="Vong T.K."/>
            <person name="Alberti F."/>
            <person name="Greco C."/>
        </authorList>
    </citation>
    <scope>NUCLEOTIDE SEQUENCE [LARGE SCALE GENOMIC DNA]</scope>
    <source>
        <strain evidence="2">MFLUCC 19-0629</strain>
    </source>
</reference>
<name>A0AAX6MV32_9PEZI</name>
<gene>
    <name evidence="2" type="ORF">Daesc_001631</name>
</gene>